<sequence length="228" mass="25381">MRVRIRAVRSICDTTTTNKYIDGHFSVLESYGVTKVTSADRSWAENPNVYLLVVESEDGSKVFGGGRVQIKSENYNLPLEPAIIEKDTRIVEYMSKYGELEVAELCGVWNSKEIAGYGIGSIFLIRAGVAVASLLNLKCLMGFCSPFTLENCQKLGFKIIGDLGDSGTFLYPKEGLIATILDLQNLKELPNAKKEEREKIFYLKDNPVHSSDETSPKGDFTILYDLET</sequence>
<accession>A0A2Z4ILC1</accession>
<dbReference type="AlphaFoldDB" id="A0A2Z4ILC1"/>
<dbReference type="OrthoDB" id="660041at2"/>
<evidence type="ECO:0008006" key="3">
    <source>
        <dbReference type="Google" id="ProtNLM"/>
    </source>
</evidence>
<dbReference type="SUPFAM" id="SSF55729">
    <property type="entry name" value="Acyl-CoA N-acyltransferases (Nat)"/>
    <property type="match status" value="1"/>
</dbReference>
<dbReference type="Proteomes" id="UP000248688">
    <property type="component" value="Chromosome"/>
</dbReference>
<dbReference type="EMBL" id="CP030041">
    <property type="protein sequence ID" value="AWW31684.1"/>
    <property type="molecule type" value="Genomic_DNA"/>
</dbReference>
<proteinExistence type="predicted"/>
<dbReference type="InterPro" id="IPR016181">
    <property type="entry name" value="Acyl_CoA_acyltransferase"/>
</dbReference>
<organism evidence="1 2">
    <name type="scientific">Echinicola strongylocentroti</name>
    <dbReference type="NCBI Taxonomy" id="1795355"/>
    <lineage>
        <taxon>Bacteria</taxon>
        <taxon>Pseudomonadati</taxon>
        <taxon>Bacteroidota</taxon>
        <taxon>Cytophagia</taxon>
        <taxon>Cytophagales</taxon>
        <taxon>Cyclobacteriaceae</taxon>
        <taxon>Echinicola</taxon>
    </lineage>
</organism>
<reference evidence="1 2" key="1">
    <citation type="submission" date="2018-06" db="EMBL/GenBank/DDBJ databases">
        <title>Echinicola strongylocentroti sp. nov., isolated from a sea urchin Strongylocentrotus intermedius.</title>
        <authorList>
            <person name="Bae S.S."/>
        </authorList>
    </citation>
    <scope>NUCLEOTIDE SEQUENCE [LARGE SCALE GENOMIC DNA]</scope>
    <source>
        <strain evidence="1 2">MEBiC08714</strain>
    </source>
</reference>
<gene>
    <name evidence="1" type="ORF">DN752_16975</name>
</gene>
<evidence type="ECO:0000313" key="1">
    <source>
        <dbReference type="EMBL" id="AWW31684.1"/>
    </source>
</evidence>
<evidence type="ECO:0000313" key="2">
    <source>
        <dbReference type="Proteomes" id="UP000248688"/>
    </source>
</evidence>
<keyword evidence="2" id="KW-1185">Reference proteome</keyword>
<dbReference type="KEGG" id="est:DN752_16975"/>
<name>A0A2Z4ILC1_9BACT</name>
<protein>
    <recommendedName>
        <fullName evidence="3">N-acetyltransferase domain-containing protein</fullName>
    </recommendedName>
</protein>
<dbReference type="RefSeq" id="WP_112785059.1">
    <property type="nucleotide sequence ID" value="NZ_CP030041.1"/>
</dbReference>